<keyword evidence="2" id="KW-0732">Signal</keyword>
<organism evidence="3 4">
    <name type="scientific">Nocardioides antri</name>
    <dbReference type="NCBI Taxonomy" id="2607659"/>
    <lineage>
        <taxon>Bacteria</taxon>
        <taxon>Bacillati</taxon>
        <taxon>Actinomycetota</taxon>
        <taxon>Actinomycetes</taxon>
        <taxon>Propionibacteriales</taxon>
        <taxon>Nocardioidaceae</taxon>
        <taxon>Nocardioides</taxon>
    </lineage>
</organism>
<reference evidence="3 4" key="2">
    <citation type="submission" date="2019-09" db="EMBL/GenBank/DDBJ databases">
        <authorList>
            <person name="Jin C."/>
        </authorList>
    </citation>
    <scope>NUCLEOTIDE SEQUENCE [LARGE SCALE GENOMIC DNA]</scope>
    <source>
        <strain evidence="3 4">BN140041</strain>
    </source>
</reference>
<dbReference type="AlphaFoldDB" id="A0A5B1M6Q3"/>
<reference evidence="3 4" key="1">
    <citation type="submission" date="2019-09" db="EMBL/GenBank/DDBJ databases">
        <title>Nocardioides panacisoli sp. nov., isolated from the soil of a ginseng field.</title>
        <authorList>
            <person name="Cho C."/>
        </authorList>
    </citation>
    <scope>NUCLEOTIDE SEQUENCE [LARGE SCALE GENOMIC DNA]</scope>
    <source>
        <strain evidence="3 4">BN140041</strain>
    </source>
</reference>
<name>A0A5B1M6Q3_9ACTN</name>
<evidence type="ECO:0000313" key="3">
    <source>
        <dbReference type="EMBL" id="KAA1428276.1"/>
    </source>
</evidence>
<proteinExistence type="predicted"/>
<accession>A0A5B1M6Q3</accession>
<feature type="region of interest" description="Disordered" evidence="1">
    <location>
        <begin position="47"/>
        <end position="79"/>
    </location>
</feature>
<sequence length="242" mass="25016">MARALAPVAVAALVSALAAGCSDDGDADSDAEDDDSDVAVAPLTEEQISEAVLQEDNIGEGWTSTPSSEDDSSGPGCFGDIDALTDGLPEKAKAGTEFAYGDAELPFVESSVTAYDDETAIAAVFDQVQTVLAACTTITDTDEEGVIWDLAMVFDDSATLDDVDDQFHASATGTLTQPGGDPVEIFIEWTSVRLGPNIGTVATIDTQERPTEHATWAEIAVDRLAAVAEGEEPDATTAPAPA</sequence>
<protein>
    <recommendedName>
        <fullName evidence="5">Sensor domain-containing protein</fullName>
    </recommendedName>
</protein>
<dbReference type="EMBL" id="VUJW01000002">
    <property type="protein sequence ID" value="KAA1428276.1"/>
    <property type="molecule type" value="Genomic_DNA"/>
</dbReference>
<feature type="signal peptide" evidence="2">
    <location>
        <begin position="1"/>
        <end position="18"/>
    </location>
</feature>
<keyword evidence="4" id="KW-1185">Reference proteome</keyword>
<gene>
    <name evidence="3" type="ORF">F0U47_04875</name>
</gene>
<comment type="caution">
    <text evidence="3">The sequence shown here is derived from an EMBL/GenBank/DDBJ whole genome shotgun (WGS) entry which is preliminary data.</text>
</comment>
<dbReference type="PROSITE" id="PS51257">
    <property type="entry name" value="PROKAR_LIPOPROTEIN"/>
    <property type="match status" value="1"/>
</dbReference>
<evidence type="ECO:0000313" key="4">
    <source>
        <dbReference type="Proteomes" id="UP000324351"/>
    </source>
</evidence>
<dbReference type="Proteomes" id="UP000324351">
    <property type="component" value="Unassembled WGS sequence"/>
</dbReference>
<evidence type="ECO:0008006" key="5">
    <source>
        <dbReference type="Google" id="ProtNLM"/>
    </source>
</evidence>
<evidence type="ECO:0000256" key="2">
    <source>
        <dbReference type="SAM" id="SignalP"/>
    </source>
</evidence>
<feature type="chain" id="PRO_5038655729" description="Sensor domain-containing protein" evidence="2">
    <location>
        <begin position="19"/>
        <end position="242"/>
    </location>
</feature>
<evidence type="ECO:0000256" key="1">
    <source>
        <dbReference type="SAM" id="MobiDB-lite"/>
    </source>
</evidence>